<evidence type="ECO:0000313" key="4">
    <source>
        <dbReference type="Proteomes" id="UP000062768"/>
    </source>
</evidence>
<protein>
    <submittedName>
        <fullName evidence="3">Family 2 glycosyl transferase</fullName>
    </submittedName>
</protein>
<feature type="domain" description="Glycosyltransferase 2-like" evidence="1">
    <location>
        <begin position="90"/>
        <end position="225"/>
    </location>
</feature>
<dbReference type="PATRIC" id="fig|2162.10.peg.1802"/>
<evidence type="ECO:0000313" key="3">
    <source>
        <dbReference type="EMBL" id="CEL25362.1"/>
    </source>
</evidence>
<dbReference type="SUPFAM" id="SSF53448">
    <property type="entry name" value="Nucleotide-diphospho-sugar transferases"/>
    <property type="match status" value="1"/>
</dbReference>
<dbReference type="PANTHER" id="PTHR43179:SF7">
    <property type="entry name" value="RHAMNOSYLTRANSFERASE WBBL"/>
    <property type="match status" value="1"/>
</dbReference>
<name>A0A0S4FQQ3_METFO</name>
<organism evidence="3 4">
    <name type="scientific">Methanobacterium formicicum</name>
    <dbReference type="NCBI Taxonomy" id="2162"/>
    <lineage>
        <taxon>Archaea</taxon>
        <taxon>Methanobacteriati</taxon>
        <taxon>Methanobacteriota</taxon>
        <taxon>Methanomada group</taxon>
        <taxon>Methanobacteria</taxon>
        <taxon>Methanobacteriales</taxon>
        <taxon>Methanobacteriaceae</taxon>
        <taxon>Methanobacterium</taxon>
    </lineage>
</organism>
<dbReference type="Pfam" id="PF00535">
    <property type="entry name" value="Glycos_transf_2"/>
    <property type="match status" value="1"/>
</dbReference>
<feature type="domain" description="Spore protein YkvP/CgeB glycosyl transferase-like" evidence="2">
    <location>
        <begin position="827"/>
        <end position="943"/>
    </location>
</feature>
<dbReference type="AlphaFoldDB" id="A0A0S4FQQ3"/>
<dbReference type="Proteomes" id="UP000062768">
    <property type="component" value="Chromosome I"/>
</dbReference>
<dbReference type="InterPro" id="IPR055259">
    <property type="entry name" value="YkvP/CgeB_Glyco_trans-like"/>
</dbReference>
<dbReference type="InterPro" id="IPR029044">
    <property type="entry name" value="Nucleotide-diphossugar_trans"/>
</dbReference>
<dbReference type="SUPFAM" id="SSF53756">
    <property type="entry name" value="UDP-Glycosyltransferase/glycogen phosphorylase"/>
    <property type="match status" value="2"/>
</dbReference>
<accession>A0A0S4FQQ3</accession>
<proteinExistence type="predicted"/>
<gene>
    <name evidence="3" type="ORF">MB9_1727</name>
</gene>
<keyword evidence="3" id="KW-0808">Transferase</keyword>
<dbReference type="EMBL" id="LN734822">
    <property type="protein sequence ID" value="CEL25362.1"/>
    <property type="molecule type" value="Genomic_DNA"/>
</dbReference>
<reference evidence="3" key="1">
    <citation type="submission" date="2014-09" db="EMBL/GenBank/DDBJ databases">
        <authorList>
            <person name="Wibberg D."/>
        </authorList>
    </citation>
    <scope>NUCLEOTIDE SEQUENCE [LARGE SCALE GENOMIC DNA]</scope>
    <source>
        <strain evidence="3">Mb9</strain>
    </source>
</reference>
<dbReference type="CDD" id="cd04186">
    <property type="entry name" value="GT_2_like_c"/>
    <property type="match status" value="1"/>
</dbReference>
<sequence length="966" mass="112656">MVKIPPWVRKLKGFEKLRRFRNSARDSYKSWKHLTTSRFKMLQESRLVELIKQDYKLTESQKKELYESIINQNALNIDIENFDDNSPSVSIIIINRNGLKHLERLLEDFEEKIQYPHYEIIVVDNASRDKSLDFLEGLSESLPLKLIKNTKNESFSKSNNQAAEIARGDYLLLLNNDVEPTYGWLNQMMKSALQSDDVGAVGAKLVYPDCSASRYNRRNSFKIQHTGIAFREENGFIKPHNIGNGDAFTIDNDENIARAAITAAALLVSKDKFFQVDGLDEGYVYGYEDVDFCLKLLKKGYKNICSSRALLFHYEFGTQESDRNNEVKKRRLNNRRLFQERWGKWLRRKLLLDKLNDNRIFSPKPLKVTFVVTETGENSSAGDYFTALSLGKSFKKFGWEIDYLSRTESEDWYEVDPDVDVLISLLDAYDIRRIRCENNLLIKVAWPRNWLNRWIAHPDFVDFDLVLATSETACRYIEDKTGMKTDLLPLATDPETFNPEVAGNRQWESDYCFTGSYWKDPREIVEMLDPESLPYTFKLFGKNWDEFEKLKDYCEGFVNYHDIPRVYRSTRIVVDDANRVTKEYGSVNSRVFDAIASGVLVVTNGDLGAEETFNGILPVYKSKEELKGLLEFYLSHEEERKAKIKELQDFVLSQHTYDQRAEKIRECLENYIRKRKMAIKIPAPSWEEVEEWGDYYLALGLKKELERKDCEVVLQVLPEWDGDGDARCDTVLVLRGLSRYQPKPQHFNIMWNISHPDEVTIEEYNQYQHVFIASQFWAEEIAQRVDVPVEVMLQCTDPELFYPDPDDKYKHDLLFVGNSRGVHRKIIKDLLPTEEDLAVYGAGWEGLIDKKYIKGEHIPNKELRKAYSSCKILLCDHWDDMRDKGFLSNRLFDASASGAFIISDKVRGVEDVFGDTVVTYDNPDYLQSLTNYYLINDEKKEESLDRTDLFNFTFEKRVELIIKLMD</sequence>
<dbReference type="GO" id="GO:0016740">
    <property type="term" value="F:transferase activity"/>
    <property type="evidence" value="ECO:0007669"/>
    <property type="project" value="UniProtKB-KW"/>
</dbReference>
<evidence type="ECO:0000259" key="2">
    <source>
        <dbReference type="Pfam" id="PF13524"/>
    </source>
</evidence>
<dbReference type="Pfam" id="PF13524">
    <property type="entry name" value="Glyco_trans_1_2"/>
    <property type="match status" value="2"/>
</dbReference>
<keyword evidence="4" id="KW-1185">Reference proteome</keyword>
<dbReference type="InterPro" id="IPR001173">
    <property type="entry name" value="Glyco_trans_2-like"/>
</dbReference>
<dbReference type="Gene3D" id="3.90.550.10">
    <property type="entry name" value="Spore Coat Polysaccharide Biosynthesis Protein SpsA, Chain A"/>
    <property type="match status" value="1"/>
</dbReference>
<evidence type="ECO:0000259" key="1">
    <source>
        <dbReference type="Pfam" id="PF00535"/>
    </source>
</evidence>
<dbReference type="PANTHER" id="PTHR43179">
    <property type="entry name" value="RHAMNOSYLTRANSFERASE WBBL"/>
    <property type="match status" value="1"/>
</dbReference>
<feature type="domain" description="Spore protein YkvP/CgeB glycosyl transferase-like" evidence="2">
    <location>
        <begin position="525"/>
        <end position="664"/>
    </location>
</feature>